<dbReference type="Proteomes" id="UP001218034">
    <property type="component" value="Chromosome"/>
</dbReference>
<protein>
    <submittedName>
        <fullName evidence="7">Multicomponent Na:H antiporter subunit C</fullName>
    </submittedName>
</protein>
<feature type="transmembrane region" description="Helical" evidence="6">
    <location>
        <begin position="75"/>
        <end position="99"/>
    </location>
</feature>
<evidence type="ECO:0000256" key="6">
    <source>
        <dbReference type="SAM" id="Phobius"/>
    </source>
</evidence>
<name>A0ABY8CEB3_9ARCH</name>
<evidence type="ECO:0000256" key="2">
    <source>
        <dbReference type="ARBA" id="ARBA00022475"/>
    </source>
</evidence>
<keyword evidence="5 6" id="KW-0472">Membrane</keyword>
<dbReference type="PANTHER" id="PTHR34583">
    <property type="entry name" value="ANTIPORTER SUBUNIT MNHC2-RELATED"/>
    <property type="match status" value="1"/>
</dbReference>
<dbReference type="Gene3D" id="1.10.287.3510">
    <property type="match status" value="1"/>
</dbReference>
<keyword evidence="2" id="KW-1003">Cell membrane</keyword>
<dbReference type="PANTHER" id="PTHR34583:SF2">
    <property type="entry name" value="ANTIPORTER SUBUNIT MNHC2-RELATED"/>
    <property type="match status" value="1"/>
</dbReference>
<evidence type="ECO:0000256" key="5">
    <source>
        <dbReference type="ARBA" id="ARBA00023136"/>
    </source>
</evidence>
<dbReference type="EMBL" id="CP104395">
    <property type="protein sequence ID" value="WEL19537.1"/>
    <property type="molecule type" value="Genomic_DNA"/>
</dbReference>
<keyword evidence="8" id="KW-1185">Reference proteome</keyword>
<reference evidence="7 8" key="1">
    <citation type="submission" date="2022-09" db="EMBL/GenBank/DDBJ databases">
        <title>Xylan utilization by haloarchaea-nanohaloarchaea associations.</title>
        <authorList>
            <person name="Yakimov M."/>
        </authorList>
    </citation>
    <scope>NUCLEOTIDE SEQUENCE [LARGE SCALE GENOMIC DNA]</scope>
    <source>
        <strain evidence="7 8">SVXNc</strain>
    </source>
</reference>
<dbReference type="GeneID" id="90589956"/>
<organism evidence="7 8">
    <name type="scientific">Candidatus Nanohalococcus occultus</name>
    <dbReference type="NCBI Taxonomy" id="2978047"/>
    <lineage>
        <taxon>Archaea</taxon>
        <taxon>Candidatus Nanohalarchaeota</taxon>
        <taxon>Candidatus Nanohalarchaeota incertae sedis</taxon>
        <taxon>Candidatus Nanohalococcus</taxon>
    </lineage>
</organism>
<evidence type="ECO:0000256" key="3">
    <source>
        <dbReference type="ARBA" id="ARBA00022692"/>
    </source>
</evidence>
<accession>A0ABY8CEB3</accession>
<proteinExistence type="predicted"/>
<evidence type="ECO:0000313" key="7">
    <source>
        <dbReference type="EMBL" id="WEL19537.1"/>
    </source>
</evidence>
<dbReference type="InterPro" id="IPR050601">
    <property type="entry name" value="CPA3_antiporter_subunitC"/>
</dbReference>
<sequence length="115" mass="12254">MSLIIAVTLGVLFASGTYLILRKDALRVVIGALILSQVANIYLMAMGGTKGGVPIISHGSHGHGVLNVSDPLPQAMVLTAIVIGFATTSFLLSLIYRFYEENQEIDLESLGEEHA</sequence>
<evidence type="ECO:0000313" key="8">
    <source>
        <dbReference type="Proteomes" id="UP001218034"/>
    </source>
</evidence>
<dbReference type="Pfam" id="PF00420">
    <property type="entry name" value="Oxidored_q2"/>
    <property type="match status" value="1"/>
</dbReference>
<comment type="subcellular location">
    <subcellularLocation>
        <location evidence="1">Cell membrane</location>
        <topology evidence="1">Multi-pass membrane protein</topology>
    </subcellularLocation>
</comment>
<gene>
    <name evidence="7" type="primary">mnhC</name>
    <name evidence="7" type="ORF">SVXNc_0519</name>
</gene>
<keyword evidence="3 6" id="KW-0812">Transmembrane</keyword>
<evidence type="ECO:0000256" key="4">
    <source>
        <dbReference type="ARBA" id="ARBA00022989"/>
    </source>
</evidence>
<dbReference type="InterPro" id="IPR039428">
    <property type="entry name" value="NUOK/Mnh_C1-like"/>
</dbReference>
<dbReference type="RefSeq" id="WP_347722407.1">
    <property type="nucleotide sequence ID" value="NZ_CP104395.1"/>
</dbReference>
<keyword evidence="4 6" id="KW-1133">Transmembrane helix</keyword>
<evidence type="ECO:0000256" key="1">
    <source>
        <dbReference type="ARBA" id="ARBA00004651"/>
    </source>
</evidence>